<dbReference type="SUPFAM" id="SSF53254">
    <property type="entry name" value="Phosphoglycerate mutase-like"/>
    <property type="match status" value="1"/>
</dbReference>
<dbReference type="OrthoDB" id="10257284at2759"/>
<dbReference type="VEuPathDB" id="FungiDB:AMAG_11662"/>
<dbReference type="STRING" id="578462.A0A0L0SVJ7"/>
<evidence type="ECO:0000256" key="4">
    <source>
        <dbReference type="SAM" id="Phobius"/>
    </source>
</evidence>
<feature type="region of interest" description="Disordered" evidence="3">
    <location>
        <begin position="1"/>
        <end position="49"/>
    </location>
</feature>
<feature type="transmembrane region" description="Helical" evidence="4">
    <location>
        <begin position="76"/>
        <end position="94"/>
    </location>
</feature>
<dbReference type="GO" id="GO:0016791">
    <property type="term" value="F:phosphatase activity"/>
    <property type="evidence" value="ECO:0007669"/>
    <property type="project" value="TreeGrafter"/>
</dbReference>
<evidence type="ECO:0000256" key="2">
    <source>
        <dbReference type="ARBA" id="ARBA00022801"/>
    </source>
</evidence>
<evidence type="ECO:0000313" key="5">
    <source>
        <dbReference type="EMBL" id="KNE66532.1"/>
    </source>
</evidence>
<dbReference type="InterPro" id="IPR000560">
    <property type="entry name" value="His_Pase_clade-2"/>
</dbReference>
<dbReference type="Proteomes" id="UP000054350">
    <property type="component" value="Unassembled WGS sequence"/>
</dbReference>
<gene>
    <name evidence="5" type="ORF">AMAG_11662</name>
</gene>
<feature type="compositionally biased region" description="Low complexity" evidence="3">
    <location>
        <begin position="1"/>
        <end position="21"/>
    </location>
</feature>
<dbReference type="InterPro" id="IPR029033">
    <property type="entry name" value="His_PPase_superfam"/>
</dbReference>
<dbReference type="Gene3D" id="3.40.50.1240">
    <property type="entry name" value="Phosphoglycerate mutase-like"/>
    <property type="match status" value="1"/>
</dbReference>
<proteinExistence type="inferred from homology"/>
<keyword evidence="6" id="KW-1185">Reference proteome</keyword>
<sequence length="643" mass="70440">MAAPSSSASSPAPAPASPAMSFGRAARTAQTRFPRPDYRRASSSPLLPTALTPLLPLNAADKDDSTSRRNMPSPRVLIIAVMAVLGTAAVVLTFRSRVAVRSVDRVLVEYAHAAAAPSNASTADSIAHAEKTKQYFDRVMRAMQTHPSSRTYCSADTPTPPTYTRPSVLGVSGLTLGKAVLIARHGDRAPQNMMRDDVAGNVTWNCNNVEYMFLHDASPPPAEETNTDLEVLVSKKVTKISEKPWMPRMWAGTCALADLTAKGRAMFIDFGHQMREIYVDQLGFLSAMLNPDEVNVHATAISRTIHSAQSLLQGLYPRGTHPTSRHVTIRTRPIDVDPLHSNKLHVQCERLARLHALSKQTPLWAHFMERSAANRARIEALAPLKAAKSTTSAKALAESLKGVPAVIENLWCRRCWSKPLPCLPRDEARASLARVATIAGIPAVPDQDGDGESDTCLQESTADQAWLDKSFDFWYRNNYFPNRHRHDIVRLEMGPFLRDVLGALPMPNGGKVETKLHVFLSHDGTLSGLLGALRAAPGHHTWPSYRSNVVVEVWAGTDDATGKPREFVRILHDGRPLVTDPDMATTGDDEEGEAPWCRFGGEHGDVCPLETFRGFLESHSVEEWEEACLVRDDAADGVDALEM</sequence>
<organism evidence="5 6">
    <name type="scientific">Allomyces macrogynus (strain ATCC 38327)</name>
    <name type="common">Allomyces javanicus var. macrogynus</name>
    <dbReference type="NCBI Taxonomy" id="578462"/>
    <lineage>
        <taxon>Eukaryota</taxon>
        <taxon>Fungi</taxon>
        <taxon>Fungi incertae sedis</taxon>
        <taxon>Blastocladiomycota</taxon>
        <taxon>Blastocladiomycetes</taxon>
        <taxon>Blastocladiales</taxon>
        <taxon>Blastocladiaceae</taxon>
        <taxon>Allomyces</taxon>
    </lineage>
</organism>
<keyword evidence="4" id="KW-1133">Transmembrane helix</keyword>
<dbReference type="PANTHER" id="PTHR11567:SF110">
    <property type="entry name" value="2-PHOSPHOXYLOSE PHOSPHATASE 1"/>
    <property type="match status" value="1"/>
</dbReference>
<dbReference type="InterPro" id="IPR050645">
    <property type="entry name" value="Histidine_acid_phosphatase"/>
</dbReference>
<dbReference type="PANTHER" id="PTHR11567">
    <property type="entry name" value="ACID PHOSPHATASE-RELATED"/>
    <property type="match status" value="1"/>
</dbReference>
<reference evidence="6" key="2">
    <citation type="submission" date="2009-11" db="EMBL/GenBank/DDBJ databases">
        <title>The Genome Sequence of Allomyces macrogynus strain ATCC 38327.</title>
        <authorList>
            <consortium name="The Broad Institute Genome Sequencing Platform"/>
            <person name="Russ C."/>
            <person name="Cuomo C."/>
            <person name="Shea T."/>
            <person name="Young S.K."/>
            <person name="Zeng Q."/>
            <person name="Koehrsen M."/>
            <person name="Haas B."/>
            <person name="Borodovsky M."/>
            <person name="Guigo R."/>
            <person name="Alvarado L."/>
            <person name="Berlin A."/>
            <person name="Borenstein D."/>
            <person name="Chen Z."/>
            <person name="Engels R."/>
            <person name="Freedman E."/>
            <person name="Gellesch M."/>
            <person name="Goldberg J."/>
            <person name="Griggs A."/>
            <person name="Gujja S."/>
            <person name="Heiman D."/>
            <person name="Hepburn T."/>
            <person name="Howarth C."/>
            <person name="Jen D."/>
            <person name="Larson L."/>
            <person name="Lewis B."/>
            <person name="Mehta T."/>
            <person name="Park D."/>
            <person name="Pearson M."/>
            <person name="Roberts A."/>
            <person name="Saif S."/>
            <person name="Shenoy N."/>
            <person name="Sisk P."/>
            <person name="Stolte C."/>
            <person name="Sykes S."/>
            <person name="Walk T."/>
            <person name="White J."/>
            <person name="Yandava C."/>
            <person name="Burger G."/>
            <person name="Gray M.W."/>
            <person name="Holland P.W.H."/>
            <person name="King N."/>
            <person name="Lang F.B.F."/>
            <person name="Roger A.J."/>
            <person name="Ruiz-Trillo I."/>
            <person name="Lander E."/>
            <person name="Nusbaum C."/>
        </authorList>
    </citation>
    <scope>NUCLEOTIDE SEQUENCE [LARGE SCALE GENOMIC DNA]</scope>
    <source>
        <strain evidence="6">ATCC 38327</strain>
    </source>
</reference>
<comment type="similarity">
    <text evidence="1">Belongs to the histidine acid phosphatase family.</text>
</comment>
<dbReference type="EMBL" id="GG745350">
    <property type="protein sequence ID" value="KNE66532.1"/>
    <property type="molecule type" value="Genomic_DNA"/>
</dbReference>
<dbReference type="Pfam" id="PF00328">
    <property type="entry name" value="His_Phos_2"/>
    <property type="match status" value="1"/>
</dbReference>
<keyword evidence="4" id="KW-0812">Transmembrane</keyword>
<dbReference type="eggNOG" id="KOG3720">
    <property type="taxonomic scope" value="Eukaryota"/>
</dbReference>
<name>A0A0L0SVJ7_ALLM3</name>
<keyword evidence="2" id="KW-0378">Hydrolase</keyword>
<evidence type="ECO:0000256" key="1">
    <source>
        <dbReference type="ARBA" id="ARBA00005375"/>
    </source>
</evidence>
<protein>
    <recommendedName>
        <fullName evidence="7">Histidine acid phosphatase</fullName>
    </recommendedName>
</protein>
<keyword evidence="4" id="KW-0472">Membrane</keyword>
<accession>A0A0L0SVJ7</accession>
<evidence type="ECO:0000256" key="3">
    <source>
        <dbReference type="SAM" id="MobiDB-lite"/>
    </source>
</evidence>
<dbReference type="AlphaFoldDB" id="A0A0L0SVJ7"/>
<reference evidence="5 6" key="1">
    <citation type="submission" date="2009-11" db="EMBL/GenBank/DDBJ databases">
        <title>Annotation of Allomyces macrogynus ATCC 38327.</title>
        <authorList>
            <consortium name="The Broad Institute Genome Sequencing Platform"/>
            <person name="Russ C."/>
            <person name="Cuomo C."/>
            <person name="Burger G."/>
            <person name="Gray M.W."/>
            <person name="Holland P.W.H."/>
            <person name="King N."/>
            <person name="Lang F.B.F."/>
            <person name="Roger A.J."/>
            <person name="Ruiz-Trillo I."/>
            <person name="Young S.K."/>
            <person name="Zeng Q."/>
            <person name="Gargeya S."/>
            <person name="Fitzgerald M."/>
            <person name="Haas B."/>
            <person name="Abouelleil A."/>
            <person name="Alvarado L."/>
            <person name="Arachchi H.M."/>
            <person name="Berlin A."/>
            <person name="Chapman S.B."/>
            <person name="Gearin G."/>
            <person name="Goldberg J."/>
            <person name="Griggs A."/>
            <person name="Gujja S."/>
            <person name="Hansen M."/>
            <person name="Heiman D."/>
            <person name="Howarth C."/>
            <person name="Larimer J."/>
            <person name="Lui A."/>
            <person name="MacDonald P.J.P."/>
            <person name="McCowen C."/>
            <person name="Montmayeur A."/>
            <person name="Murphy C."/>
            <person name="Neiman D."/>
            <person name="Pearson M."/>
            <person name="Priest M."/>
            <person name="Roberts A."/>
            <person name="Saif S."/>
            <person name="Shea T."/>
            <person name="Sisk P."/>
            <person name="Stolte C."/>
            <person name="Sykes S."/>
            <person name="Wortman J."/>
            <person name="Nusbaum C."/>
            <person name="Birren B."/>
        </authorList>
    </citation>
    <scope>NUCLEOTIDE SEQUENCE [LARGE SCALE GENOMIC DNA]</scope>
    <source>
        <strain evidence="5 6">ATCC 38327</strain>
    </source>
</reference>
<evidence type="ECO:0008006" key="7">
    <source>
        <dbReference type="Google" id="ProtNLM"/>
    </source>
</evidence>
<evidence type="ECO:0000313" key="6">
    <source>
        <dbReference type="Proteomes" id="UP000054350"/>
    </source>
</evidence>